<accession>A0A291RNS2</accession>
<dbReference type="Pfam" id="PF07508">
    <property type="entry name" value="Recombinase"/>
    <property type="match status" value="1"/>
</dbReference>
<evidence type="ECO:0000313" key="5">
    <source>
        <dbReference type="Proteomes" id="UP000221961"/>
    </source>
</evidence>
<evidence type="ECO:0000259" key="2">
    <source>
        <dbReference type="PROSITE" id="PS51737"/>
    </source>
</evidence>
<dbReference type="SMART" id="SM00857">
    <property type="entry name" value="Resolvase"/>
    <property type="match status" value="1"/>
</dbReference>
<protein>
    <submittedName>
        <fullName evidence="4">Recombinase family protein</fullName>
    </submittedName>
</protein>
<gene>
    <name evidence="3" type="ORF">CRH09_00975</name>
    <name evidence="4" type="ORF">CRH09_26585</name>
</gene>
<dbReference type="Pfam" id="PF13408">
    <property type="entry name" value="Zn_ribbon_recom"/>
    <property type="match status" value="1"/>
</dbReference>
<dbReference type="PANTHER" id="PTHR30461">
    <property type="entry name" value="DNA-INVERTASE FROM LAMBDOID PROPHAGE"/>
    <property type="match status" value="1"/>
</dbReference>
<dbReference type="SUPFAM" id="SSF53041">
    <property type="entry name" value="Resolvase-like"/>
    <property type="match status" value="1"/>
</dbReference>
<dbReference type="InterPro" id="IPR006119">
    <property type="entry name" value="Resolv_N"/>
</dbReference>
<dbReference type="Gene3D" id="3.90.1750.20">
    <property type="entry name" value="Putative Large Serine Recombinase, Chain B, Domain 2"/>
    <property type="match status" value="1"/>
</dbReference>
<dbReference type="Proteomes" id="UP000221961">
    <property type="component" value="Chromosome"/>
</dbReference>
<dbReference type="PROSITE" id="PS51736">
    <property type="entry name" value="RECOMBINASES_3"/>
    <property type="match status" value="1"/>
</dbReference>
<name>A0A291RNS2_9NOCA</name>
<dbReference type="InterPro" id="IPR036162">
    <property type="entry name" value="Resolvase-like_N_sf"/>
</dbReference>
<dbReference type="InterPro" id="IPR038109">
    <property type="entry name" value="DNA_bind_recomb_sf"/>
</dbReference>
<evidence type="ECO:0000313" key="4">
    <source>
        <dbReference type="EMBL" id="ATL69213.1"/>
    </source>
</evidence>
<dbReference type="KEGG" id="ntp:CRH09_26585"/>
<dbReference type="EMBL" id="CP023778">
    <property type="protein sequence ID" value="ATL69213.1"/>
    <property type="molecule type" value="Genomic_DNA"/>
</dbReference>
<feature type="domain" description="Recombinase" evidence="2">
    <location>
        <begin position="182"/>
        <end position="327"/>
    </location>
</feature>
<dbReference type="InterPro" id="IPR025827">
    <property type="entry name" value="Zn_ribbon_recom_dom"/>
</dbReference>
<dbReference type="GO" id="GO:0000150">
    <property type="term" value="F:DNA strand exchange activity"/>
    <property type="evidence" value="ECO:0007669"/>
    <property type="project" value="InterPro"/>
</dbReference>
<dbReference type="AlphaFoldDB" id="A0A291RNS2"/>
<organism evidence="4 5">
    <name type="scientific">Nocardia terpenica</name>
    <dbReference type="NCBI Taxonomy" id="455432"/>
    <lineage>
        <taxon>Bacteria</taxon>
        <taxon>Bacillati</taxon>
        <taxon>Actinomycetota</taxon>
        <taxon>Actinomycetes</taxon>
        <taxon>Mycobacteriales</taxon>
        <taxon>Nocardiaceae</taxon>
        <taxon>Nocardia</taxon>
    </lineage>
</organism>
<dbReference type="EMBL" id="CP023778">
    <property type="protein sequence ID" value="ATL65018.1"/>
    <property type="molecule type" value="Genomic_DNA"/>
</dbReference>
<dbReference type="PROSITE" id="PS51737">
    <property type="entry name" value="RECOMBINASE_DNA_BIND"/>
    <property type="match status" value="1"/>
</dbReference>
<reference evidence="4 5" key="1">
    <citation type="submission" date="2017-10" db="EMBL/GenBank/DDBJ databases">
        <title>Comparative genomics between pathogenic Norcardia.</title>
        <authorList>
            <person name="Zeng L."/>
        </authorList>
    </citation>
    <scope>NUCLEOTIDE SEQUENCE [LARGE SCALE GENOMIC DNA]</scope>
    <source>
        <strain evidence="4 5">NC_YFY_NT001</strain>
    </source>
</reference>
<evidence type="ECO:0000259" key="1">
    <source>
        <dbReference type="PROSITE" id="PS51736"/>
    </source>
</evidence>
<dbReference type="Gene3D" id="3.40.50.1390">
    <property type="entry name" value="Resolvase, N-terminal catalytic domain"/>
    <property type="match status" value="1"/>
</dbReference>
<dbReference type="Pfam" id="PF00239">
    <property type="entry name" value="Resolvase"/>
    <property type="match status" value="1"/>
</dbReference>
<dbReference type="CDD" id="cd00338">
    <property type="entry name" value="Ser_Recombinase"/>
    <property type="match status" value="1"/>
</dbReference>
<dbReference type="PANTHER" id="PTHR30461:SF23">
    <property type="entry name" value="DNA RECOMBINASE-RELATED"/>
    <property type="match status" value="1"/>
</dbReference>
<dbReference type="GO" id="GO:0003677">
    <property type="term" value="F:DNA binding"/>
    <property type="evidence" value="ECO:0007669"/>
    <property type="project" value="InterPro"/>
</dbReference>
<proteinExistence type="predicted"/>
<evidence type="ECO:0000313" key="3">
    <source>
        <dbReference type="EMBL" id="ATL65018.1"/>
    </source>
</evidence>
<dbReference type="InterPro" id="IPR011109">
    <property type="entry name" value="DNA_bind_recombinase_dom"/>
</dbReference>
<dbReference type="KEGG" id="ntp:CRH09_00975"/>
<feature type="domain" description="Resolvase/invertase-type recombinase catalytic" evidence="1">
    <location>
        <begin position="24"/>
        <end position="175"/>
    </location>
</feature>
<sequence length="718" mass="80013">MREARLMTGPGWPGKVSAEHTDRLAVIYVRQSTMRQMIEHAESLRVQYAMVDRAIALGWTRQRVKVIDADVGMSGATTAGRAGFAELVSEVGLGHVGIVVGVDVSRLARSGRDWYQLMELCALAGTLLADSDGVYDPGEYNDRLLLGLKGTMSEAELHLIGQRMASGRLAKARRGELFFAVPTGYLLRPSGEVVKDPDEQVQTVIGLIFDLFDELGTLNAVLAYLAGHGIAIGVRLREGPDVGELEWRRPNRMTLQNILHNPIYAGIYVHGRRGTDPRRRIAGRPSTGKVTVPEQQWKVVLPGRLPAYITEDRWRANLARLQANRATAETPGAVREGPALLSGLLRCGRCGTKMTVHYTHRRDGVVNGYTYVCSRAKSDYGLPRCQHLAGRCVDNYASAALLEMLAPAALEVSLAAATAIETERARLETLWQQRLERAEYTADRARRSYRLAEPENRLVVRTLERDWERALTELERLREDHDRFLASSPPVLSAADRDRIRVLAADVPALWGAATTTTTDRKHLLRTVIDTVTVTVIGDSEQVTAEIGWAGGHHTSGQLIRPVARLEQLSYYPQLVARVLELDDADLPDTQIAQHLNAEGFRPPKRFETFGPQSIRDLIQRLRATTGQPGRTAEQPAGEHTWSMRGLAAELAMPPVTVYNWIRRGWVTAEQQPGTRRWIITADPAELDRLRALRRLPRGYHVRRRWHPDLPGPHPADP</sequence>
<dbReference type="InterPro" id="IPR050639">
    <property type="entry name" value="SSR_resolvase"/>
</dbReference>